<gene>
    <name evidence="3" type="primary">PUB1</name>
    <name evidence="3" type="ORF">MNAN1_000825</name>
</gene>
<dbReference type="SUPFAM" id="SSF54928">
    <property type="entry name" value="RNA-binding domain, RBD"/>
    <property type="match status" value="3"/>
</dbReference>
<name>A0AAF0EI07_9BASI</name>
<proteinExistence type="predicted"/>
<evidence type="ECO:0000259" key="2">
    <source>
        <dbReference type="PROSITE" id="PS50102"/>
    </source>
</evidence>
<dbReference type="InterPro" id="IPR012677">
    <property type="entry name" value="Nucleotide-bd_a/b_plait_sf"/>
</dbReference>
<sequence>MVNGHLVPAHGIVKYAKPASAQAAMTYLQGYLYSGQSLLLSWAPQGPSFGPSPTLPPETSAITRSDTCLYSVFVGDLCLDINDGALAQAFSRFPSLYDARVIRDPKTQTSRGFGFVRFRNEADAMESIAVMTGQWLRGRIIRVNWAVRPAEPMPQRTEEQALPLTLSSHEQTSDTTTLYVGNLHPDTTLQDIMPVFSPYGNVINAQMFPGRHYAFITFQFSSNAKQALKAMLKNPPILSGTAIKVGPARYTSRHSSSRR</sequence>
<keyword evidence="4" id="KW-1185">Reference proteome</keyword>
<protein>
    <submittedName>
        <fullName evidence="3">E3 ubiquitin-protein ligase pub1</fullName>
    </submittedName>
</protein>
<evidence type="ECO:0000313" key="4">
    <source>
        <dbReference type="Proteomes" id="UP001213623"/>
    </source>
</evidence>
<dbReference type="SMART" id="SM00360">
    <property type="entry name" value="RRM"/>
    <property type="match status" value="2"/>
</dbReference>
<evidence type="ECO:0000313" key="3">
    <source>
        <dbReference type="EMBL" id="WFD25858.1"/>
    </source>
</evidence>
<dbReference type="InterPro" id="IPR035979">
    <property type="entry name" value="RBD_domain_sf"/>
</dbReference>
<dbReference type="GO" id="GO:0003723">
    <property type="term" value="F:RNA binding"/>
    <property type="evidence" value="ECO:0007669"/>
    <property type="project" value="UniProtKB-UniRule"/>
</dbReference>
<dbReference type="Proteomes" id="UP001213623">
    <property type="component" value="Chromosome 2"/>
</dbReference>
<dbReference type="InterPro" id="IPR050441">
    <property type="entry name" value="RBM"/>
</dbReference>
<dbReference type="PROSITE" id="PS50102">
    <property type="entry name" value="RRM"/>
    <property type="match status" value="2"/>
</dbReference>
<evidence type="ECO:0000256" key="1">
    <source>
        <dbReference type="PROSITE-ProRule" id="PRU00176"/>
    </source>
</evidence>
<dbReference type="Pfam" id="PF00076">
    <property type="entry name" value="RRM_1"/>
    <property type="match status" value="2"/>
</dbReference>
<dbReference type="EMBL" id="CP119893">
    <property type="protein sequence ID" value="WFD25858.1"/>
    <property type="molecule type" value="Genomic_DNA"/>
</dbReference>
<feature type="domain" description="RRM" evidence="2">
    <location>
        <begin position="176"/>
        <end position="250"/>
    </location>
</feature>
<dbReference type="CDD" id="cd00590">
    <property type="entry name" value="RRM_SF"/>
    <property type="match status" value="1"/>
</dbReference>
<dbReference type="PANTHER" id="PTHR48034">
    <property type="entry name" value="TRANSFORMER-2 SEX-DETERMINING PROTEIN-RELATED"/>
    <property type="match status" value="1"/>
</dbReference>
<feature type="domain" description="RRM" evidence="2">
    <location>
        <begin position="70"/>
        <end position="148"/>
    </location>
</feature>
<accession>A0AAF0EI07</accession>
<dbReference type="InterPro" id="IPR000504">
    <property type="entry name" value="RRM_dom"/>
</dbReference>
<keyword evidence="1" id="KW-0694">RNA-binding</keyword>
<dbReference type="AlphaFoldDB" id="A0AAF0EI07"/>
<dbReference type="Gene3D" id="3.30.70.330">
    <property type="match status" value="2"/>
</dbReference>
<reference evidence="3" key="1">
    <citation type="submission" date="2023-03" db="EMBL/GenBank/DDBJ databases">
        <title>Mating type loci evolution in Malassezia.</title>
        <authorList>
            <person name="Coelho M.A."/>
        </authorList>
    </citation>
    <scope>NUCLEOTIDE SEQUENCE</scope>
    <source>
        <strain evidence="3">CBS 9557</strain>
    </source>
</reference>
<organism evidence="3 4">
    <name type="scientific">Malassezia nana</name>
    <dbReference type="NCBI Taxonomy" id="180528"/>
    <lineage>
        <taxon>Eukaryota</taxon>
        <taxon>Fungi</taxon>
        <taxon>Dikarya</taxon>
        <taxon>Basidiomycota</taxon>
        <taxon>Ustilaginomycotina</taxon>
        <taxon>Malasseziomycetes</taxon>
        <taxon>Malasseziales</taxon>
        <taxon>Malasseziaceae</taxon>
        <taxon>Malassezia</taxon>
    </lineage>
</organism>